<dbReference type="STRING" id="5627.A0A1C7M3P4"/>
<dbReference type="AlphaFoldDB" id="A0A1C7M3P4"/>
<dbReference type="Gene3D" id="3.40.50.720">
    <property type="entry name" value="NAD(P)-binding Rossmann-like Domain"/>
    <property type="match status" value="1"/>
</dbReference>
<dbReference type="OrthoDB" id="191139at2759"/>
<dbReference type="Proteomes" id="UP000092993">
    <property type="component" value="Unassembled WGS sequence"/>
</dbReference>
<dbReference type="GO" id="GO:0016491">
    <property type="term" value="F:oxidoreductase activity"/>
    <property type="evidence" value="ECO:0007669"/>
    <property type="project" value="UniProtKB-KW"/>
</dbReference>
<reference evidence="4 5" key="1">
    <citation type="submission" date="2016-03" db="EMBL/GenBank/DDBJ databases">
        <title>Whole genome sequencing of Grifola frondosa 9006-11.</title>
        <authorList>
            <person name="Min B."/>
            <person name="Park H."/>
            <person name="Kim J.-G."/>
            <person name="Cho H."/>
            <person name="Oh Y.-L."/>
            <person name="Kong W.-S."/>
            <person name="Choi I.-G."/>
        </authorList>
    </citation>
    <scope>NUCLEOTIDE SEQUENCE [LARGE SCALE GENOMIC DNA]</scope>
    <source>
        <strain evidence="4 5">9006-11</strain>
    </source>
</reference>
<evidence type="ECO:0000313" key="5">
    <source>
        <dbReference type="Proteomes" id="UP000092993"/>
    </source>
</evidence>
<dbReference type="InterPro" id="IPR002347">
    <property type="entry name" value="SDR_fam"/>
</dbReference>
<evidence type="ECO:0000313" key="4">
    <source>
        <dbReference type="EMBL" id="OBZ71127.1"/>
    </source>
</evidence>
<comment type="caution">
    <text evidence="4">The sequence shown here is derived from an EMBL/GenBank/DDBJ whole genome shotgun (WGS) entry which is preliminary data.</text>
</comment>
<evidence type="ECO:0000256" key="1">
    <source>
        <dbReference type="ARBA" id="ARBA00006484"/>
    </source>
</evidence>
<sequence>MGNTWSEFKNNVWPAVLQAYPPKSTFSTDQMPDLTGRVIIVTGGNSGVGKQTIKALLEHNAKVYMASRSKSKADAAIAELKALTAKEAIFLELDLGSLASVRKAANEFLSKEKELHVLFNNAGVMSPPMDMLTADGYDLQFGTNVLGHFFFTELLIPALIAGKETSPDHHTRVITTSSSAAYFSTINWDTLRDGPARRKLSSQQLYHQSKFANVVIAREVAKRYADQGIISMSCNPGNLKTDMQRYVSRIVMILVRCSSLANILKLN</sequence>
<dbReference type="OMA" id="SHFHGKN"/>
<evidence type="ECO:0000256" key="3">
    <source>
        <dbReference type="ARBA" id="ARBA00023002"/>
    </source>
</evidence>
<keyword evidence="3" id="KW-0560">Oxidoreductase</keyword>
<gene>
    <name evidence="4" type="ORF">A0H81_08821</name>
</gene>
<accession>A0A1C7M3P4</accession>
<proteinExistence type="inferred from homology"/>
<protein>
    <recommendedName>
        <fullName evidence="6">NAD(P)-binding protein</fullName>
    </recommendedName>
</protein>
<dbReference type="PRINTS" id="PR00081">
    <property type="entry name" value="GDHRDH"/>
</dbReference>
<dbReference type="SUPFAM" id="SSF51735">
    <property type="entry name" value="NAD(P)-binding Rossmann-fold domains"/>
    <property type="match status" value="1"/>
</dbReference>
<comment type="similarity">
    <text evidence="1">Belongs to the short-chain dehydrogenases/reductases (SDR) family.</text>
</comment>
<evidence type="ECO:0000256" key="2">
    <source>
        <dbReference type="ARBA" id="ARBA00022857"/>
    </source>
</evidence>
<name>A0A1C7M3P4_GRIFR</name>
<organism evidence="4 5">
    <name type="scientific">Grifola frondosa</name>
    <name type="common">Maitake</name>
    <name type="synonym">Polyporus frondosus</name>
    <dbReference type="NCBI Taxonomy" id="5627"/>
    <lineage>
        <taxon>Eukaryota</taxon>
        <taxon>Fungi</taxon>
        <taxon>Dikarya</taxon>
        <taxon>Basidiomycota</taxon>
        <taxon>Agaricomycotina</taxon>
        <taxon>Agaricomycetes</taxon>
        <taxon>Polyporales</taxon>
        <taxon>Grifolaceae</taxon>
        <taxon>Grifola</taxon>
    </lineage>
</organism>
<dbReference type="PANTHER" id="PTHR24320">
    <property type="entry name" value="RETINOL DEHYDROGENASE"/>
    <property type="match status" value="1"/>
</dbReference>
<dbReference type="InterPro" id="IPR036291">
    <property type="entry name" value="NAD(P)-bd_dom_sf"/>
</dbReference>
<keyword evidence="2" id="KW-0521">NADP</keyword>
<dbReference type="EMBL" id="LUGG01000011">
    <property type="protein sequence ID" value="OBZ71127.1"/>
    <property type="molecule type" value="Genomic_DNA"/>
</dbReference>
<dbReference type="PANTHER" id="PTHR24320:SF282">
    <property type="entry name" value="WW DOMAIN-CONTAINING OXIDOREDUCTASE"/>
    <property type="match status" value="1"/>
</dbReference>
<dbReference type="Pfam" id="PF00106">
    <property type="entry name" value="adh_short"/>
    <property type="match status" value="1"/>
</dbReference>
<keyword evidence="5" id="KW-1185">Reference proteome</keyword>
<evidence type="ECO:0008006" key="6">
    <source>
        <dbReference type="Google" id="ProtNLM"/>
    </source>
</evidence>